<feature type="transmembrane region" description="Helical" evidence="1">
    <location>
        <begin position="180"/>
        <end position="201"/>
    </location>
</feature>
<sequence length="469" mass="53810">MEAYIVVYYVLGCLWIIQTVAVCGLVWRRRRYPCIRYRSPRLTLAAAIGTCVIITLMVVRASDSEIIPCAVVVWISGIVYPLVYLVIIGRCIKLFFFYRISEAKLEDALTKMGGQTNTVVKKSAKFSFSKRSSHESVELRSLTHMNSVEGNQMGSTKTENILESNWYYQRRYIATPNYMSTWLLMLLLFHGAITAIVHLFSSKLNMRPVSTTDCYGGVDYIPRRVFCFLYGLVVIPFLVYLMRNVHDAYGIRRELVTSTAVSVIGDILLLIFTTSDKLREVLDPDIAGLIWTIIPMAIIYILLVVAPLLESHLIDLRKGKPMNHPIVRGKSIVLDSTRESFESLLTNQNLLHQFKMFAVSDFTVECVLFYEACARVGNLSNSLAPEVLREQLKEIYQIFITPHSRFQVNLTDDTIRQISILAKNDQWEMSIYQLAVAEVKELMFRNTYPRFLVRYRRGDSHWDDLIEGA</sequence>
<keyword evidence="1" id="KW-0472">Membrane</keyword>
<dbReference type="PROSITE" id="PS50132">
    <property type="entry name" value="RGS"/>
    <property type="match status" value="1"/>
</dbReference>
<evidence type="ECO:0000256" key="1">
    <source>
        <dbReference type="SAM" id="Phobius"/>
    </source>
</evidence>
<evidence type="ECO:0000313" key="3">
    <source>
        <dbReference type="EMBL" id="KAK9763598.1"/>
    </source>
</evidence>
<proteinExistence type="predicted"/>
<dbReference type="SUPFAM" id="SSF48097">
    <property type="entry name" value="Regulator of G-protein signaling, RGS"/>
    <property type="match status" value="1"/>
</dbReference>
<comment type="caution">
    <text evidence="3">The sequence shown here is derived from an EMBL/GenBank/DDBJ whole genome shotgun (WGS) entry which is preliminary data.</text>
</comment>
<dbReference type="Gene3D" id="1.10.167.10">
    <property type="entry name" value="Regulator of G-protein Signalling 4, domain 2"/>
    <property type="match status" value="1"/>
</dbReference>
<dbReference type="InterPro" id="IPR016137">
    <property type="entry name" value="RGS"/>
</dbReference>
<feature type="transmembrane region" description="Helical" evidence="1">
    <location>
        <begin position="286"/>
        <end position="309"/>
    </location>
</feature>
<dbReference type="SMART" id="SM00315">
    <property type="entry name" value="RGS"/>
    <property type="match status" value="1"/>
</dbReference>
<organism evidence="3 4">
    <name type="scientific">Basidiobolus ranarum</name>
    <dbReference type="NCBI Taxonomy" id="34480"/>
    <lineage>
        <taxon>Eukaryota</taxon>
        <taxon>Fungi</taxon>
        <taxon>Fungi incertae sedis</taxon>
        <taxon>Zoopagomycota</taxon>
        <taxon>Entomophthoromycotina</taxon>
        <taxon>Basidiobolomycetes</taxon>
        <taxon>Basidiobolales</taxon>
        <taxon>Basidiobolaceae</taxon>
        <taxon>Basidiobolus</taxon>
    </lineage>
</organism>
<feature type="transmembrane region" description="Helical" evidence="1">
    <location>
        <begin position="39"/>
        <end position="59"/>
    </location>
</feature>
<name>A0ABR2WQ14_9FUNG</name>
<keyword evidence="1" id="KW-0812">Transmembrane</keyword>
<dbReference type="PANTHER" id="PTHR10845">
    <property type="entry name" value="REGULATOR OF G PROTEIN SIGNALING"/>
    <property type="match status" value="1"/>
</dbReference>
<feature type="transmembrane region" description="Helical" evidence="1">
    <location>
        <begin position="71"/>
        <end position="92"/>
    </location>
</feature>
<reference evidence="3 4" key="1">
    <citation type="submission" date="2023-04" db="EMBL/GenBank/DDBJ databases">
        <title>Genome of Basidiobolus ranarum AG-B5.</title>
        <authorList>
            <person name="Stajich J.E."/>
            <person name="Carter-House D."/>
            <person name="Gryganskyi A."/>
        </authorList>
    </citation>
    <scope>NUCLEOTIDE SEQUENCE [LARGE SCALE GENOMIC DNA]</scope>
    <source>
        <strain evidence="3 4">AG-B5</strain>
    </source>
</reference>
<feature type="transmembrane region" description="Helical" evidence="1">
    <location>
        <begin position="6"/>
        <end position="27"/>
    </location>
</feature>
<accession>A0ABR2WQ14</accession>
<dbReference type="EMBL" id="JASJQH010000601">
    <property type="protein sequence ID" value="KAK9763598.1"/>
    <property type="molecule type" value="Genomic_DNA"/>
</dbReference>
<feature type="transmembrane region" description="Helical" evidence="1">
    <location>
        <begin position="255"/>
        <end position="274"/>
    </location>
</feature>
<feature type="transmembrane region" description="Helical" evidence="1">
    <location>
        <begin position="221"/>
        <end position="243"/>
    </location>
</feature>
<dbReference type="Proteomes" id="UP001479436">
    <property type="component" value="Unassembled WGS sequence"/>
</dbReference>
<keyword evidence="1" id="KW-1133">Transmembrane helix</keyword>
<keyword evidence="4" id="KW-1185">Reference proteome</keyword>
<dbReference type="InterPro" id="IPR036305">
    <property type="entry name" value="RGS_sf"/>
</dbReference>
<dbReference type="Pfam" id="PF00615">
    <property type="entry name" value="RGS"/>
    <property type="match status" value="1"/>
</dbReference>
<evidence type="ECO:0000313" key="4">
    <source>
        <dbReference type="Proteomes" id="UP001479436"/>
    </source>
</evidence>
<dbReference type="PANTHER" id="PTHR10845:SF192">
    <property type="entry name" value="DOUBLE HIT, ISOFORM B"/>
    <property type="match status" value="1"/>
</dbReference>
<dbReference type="PRINTS" id="PR01301">
    <property type="entry name" value="RGSPROTEIN"/>
</dbReference>
<protein>
    <recommendedName>
        <fullName evidence="2">RGS domain-containing protein</fullName>
    </recommendedName>
</protein>
<feature type="domain" description="RGS" evidence="2">
    <location>
        <begin position="340"/>
        <end position="452"/>
    </location>
</feature>
<evidence type="ECO:0000259" key="2">
    <source>
        <dbReference type="PROSITE" id="PS50132"/>
    </source>
</evidence>
<gene>
    <name evidence="3" type="ORF">K7432_009584</name>
</gene>
<dbReference type="InterPro" id="IPR044926">
    <property type="entry name" value="RGS_subdomain_2"/>
</dbReference>